<dbReference type="GO" id="GO:1990627">
    <property type="term" value="P:mitochondrial inner membrane fusion"/>
    <property type="evidence" value="ECO:0007669"/>
    <property type="project" value="EnsemblFungi"/>
</dbReference>
<dbReference type="STRING" id="1064592.G0VBC5"/>
<dbReference type="PANTHER" id="PTHR11566">
    <property type="entry name" value="DYNAMIN"/>
    <property type="match status" value="1"/>
</dbReference>
<dbReference type="InterPro" id="IPR001401">
    <property type="entry name" value="Dynamin_GTPase"/>
</dbReference>
<comment type="subcellular location">
    <subcellularLocation>
        <location evidence="1">Mitochondrion inner membrane</location>
    </subcellularLocation>
    <subcellularLocation>
        <location evidence="2">Mitochondrion intermembrane space</location>
    </subcellularLocation>
</comment>
<evidence type="ECO:0000256" key="4">
    <source>
        <dbReference type="ARBA" id="ARBA00022692"/>
    </source>
</evidence>
<dbReference type="GO" id="GO:0005758">
    <property type="term" value="C:mitochondrial intermembrane space"/>
    <property type="evidence" value="ECO:0007669"/>
    <property type="project" value="UniProtKB-SubCell"/>
</dbReference>
<keyword evidence="7" id="KW-0999">Mitochondrion inner membrane</keyword>
<dbReference type="GO" id="GO:0080025">
    <property type="term" value="F:phosphatidylinositol-3,5-bisphosphate binding"/>
    <property type="evidence" value="ECO:0007669"/>
    <property type="project" value="EnsemblFungi"/>
</dbReference>
<evidence type="ECO:0000256" key="1">
    <source>
        <dbReference type="ARBA" id="ARBA00004273"/>
    </source>
</evidence>
<keyword evidence="9" id="KW-0460">Magnesium</keyword>
<evidence type="ECO:0000313" key="22">
    <source>
        <dbReference type="Proteomes" id="UP000001640"/>
    </source>
</evidence>
<dbReference type="GO" id="GO:0042407">
    <property type="term" value="P:cristae formation"/>
    <property type="evidence" value="ECO:0007669"/>
    <property type="project" value="EnsemblFungi"/>
</dbReference>
<evidence type="ECO:0000256" key="9">
    <source>
        <dbReference type="ARBA" id="ARBA00022842"/>
    </source>
</evidence>
<comment type="similarity">
    <text evidence="17">Belongs to the TRAFAC class dynamin-like GTPase superfamily. Dynamin/Fzo/YdjA family.</text>
</comment>
<evidence type="ECO:0000256" key="5">
    <source>
        <dbReference type="ARBA" id="ARBA00022723"/>
    </source>
</evidence>
<dbReference type="Pfam" id="PF24550">
    <property type="entry name" value="LIS_MGM1"/>
    <property type="match status" value="1"/>
</dbReference>
<dbReference type="SMART" id="SM00053">
    <property type="entry name" value="DYNc"/>
    <property type="match status" value="1"/>
</dbReference>
<evidence type="ECO:0000313" key="21">
    <source>
        <dbReference type="EMBL" id="CCC68251.1"/>
    </source>
</evidence>
<dbReference type="InterPro" id="IPR020850">
    <property type="entry name" value="GED_dom"/>
</dbReference>
<gene>
    <name evidence="21" type="primary">NCAS0B01670</name>
    <name evidence="21" type="ordered locus">NCAS_0B01670</name>
</gene>
<dbReference type="GO" id="GO:0005874">
    <property type="term" value="C:microtubule"/>
    <property type="evidence" value="ECO:0007669"/>
    <property type="project" value="TreeGrafter"/>
</dbReference>
<evidence type="ECO:0000256" key="17">
    <source>
        <dbReference type="RuleBase" id="RU003932"/>
    </source>
</evidence>
<dbReference type="PANTHER" id="PTHR11566:SF212">
    <property type="entry name" value="DYNAMIN"/>
    <property type="match status" value="1"/>
</dbReference>
<dbReference type="OMA" id="PLKMGYV"/>
<dbReference type="GO" id="GO:0097749">
    <property type="term" value="P:membrane tubulation"/>
    <property type="evidence" value="ECO:0007669"/>
    <property type="project" value="EnsemblFungi"/>
</dbReference>
<dbReference type="CDD" id="cd08771">
    <property type="entry name" value="DLP_1"/>
    <property type="match status" value="1"/>
</dbReference>
<comment type="catalytic activity">
    <reaction evidence="16">
        <text>GTP + H2O = GDP + phosphate + H(+)</text>
        <dbReference type="Rhea" id="RHEA:19669"/>
        <dbReference type="ChEBI" id="CHEBI:15377"/>
        <dbReference type="ChEBI" id="CHEBI:15378"/>
        <dbReference type="ChEBI" id="CHEBI:37565"/>
        <dbReference type="ChEBI" id="CHEBI:43474"/>
        <dbReference type="ChEBI" id="CHEBI:58189"/>
        <dbReference type="EC" id="3.6.5.5"/>
    </reaction>
</comment>
<dbReference type="GO" id="GO:0005525">
    <property type="term" value="F:GTP binding"/>
    <property type="evidence" value="ECO:0007669"/>
    <property type="project" value="UniProtKB-KW"/>
</dbReference>
<keyword evidence="8" id="KW-0378">Hydrolase</keyword>
<dbReference type="InterPro" id="IPR019762">
    <property type="entry name" value="Dynamin_GTPase_CS"/>
</dbReference>
<keyword evidence="14" id="KW-0472">Membrane</keyword>
<evidence type="ECO:0000259" key="19">
    <source>
        <dbReference type="PROSITE" id="PS51388"/>
    </source>
</evidence>
<dbReference type="HOGENOM" id="CLU_008640_0_1_1"/>
<dbReference type="KEGG" id="ncs:NCAS_0B01670"/>
<dbReference type="GO" id="GO:1901612">
    <property type="term" value="F:cardiolipin binding"/>
    <property type="evidence" value="ECO:0007669"/>
    <property type="project" value="EnsemblFungi"/>
</dbReference>
<dbReference type="GO" id="GO:0005741">
    <property type="term" value="C:mitochondrial outer membrane"/>
    <property type="evidence" value="ECO:0007669"/>
    <property type="project" value="EnsemblFungi"/>
</dbReference>
<dbReference type="SUPFAM" id="SSF52540">
    <property type="entry name" value="P-loop containing nucleoside triphosphate hydrolases"/>
    <property type="match status" value="1"/>
</dbReference>
<dbReference type="EMBL" id="HE576753">
    <property type="protein sequence ID" value="CCC68251.1"/>
    <property type="molecule type" value="Genomic_DNA"/>
</dbReference>
<feature type="domain" description="Dynamin-type G" evidence="20">
    <location>
        <begin position="219"/>
        <end position="516"/>
    </location>
</feature>
<name>G0VBC5_NAUCA</name>
<reference evidence="21 22" key="1">
    <citation type="journal article" date="2011" name="Proc. Natl. Acad. Sci. U.S.A.">
        <title>Evolutionary erosion of yeast sex chromosomes by mating-type switching accidents.</title>
        <authorList>
            <person name="Gordon J.L."/>
            <person name="Armisen D."/>
            <person name="Proux-Wera E."/>
            <person name="Oheigeartaigh S.S."/>
            <person name="Byrne K.P."/>
            <person name="Wolfe K.H."/>
        </authorList>
    </citation>
    <scope>NUCLEOTIDE SEQUENCE [LARGE SCALE GENOMIC DNA]</scope>
    <source>
        <strain evidence="22">ATCC 76901 / BCRC 22586 / CBS 4309 / NBRC 1992 / NRRL Y-12630</strain>
    </source>
</reference>
<feature type="compositionally biased region" description="Acidic residues" evidence="18">
    <location>
        <begin position="167"/>
        <end position="185"/>
    </location>
</feature>
<evidence type="ECO:0000256" key="12">
    <source>
        <dbReference type="ARBA" id="ARBA00023128"/>
    </source>
</evidence>
<dbReference type="GO" id="GO:0008017">
    <property type="term" value="F:microtubule binding"/>
    <property type="evidence" value="ECO:0007669"/>
    <property type="project" value="TreeGrafter"/>
</dbReference>
<dbReference type="GeneID" id="96901811"/>
<evidence type="ECO:0000256" key="7">
    <source>
        <dbReference type="ARBA" id="ARBA00022792"/>
    </source>
</evidence>
<proteinExistence type="inferred from homology"/>
<evidence type="ECO:0000256" key="3">
    <source>
        <dbReference type="ARBA" id="ARBA00011980"/>
    </source>
</evidence>
<feature type="compositionally biased region" description="Low complexity" evidence="18">
    <location>
        <begin position="136"/>
        <end position="151"/>
    </location>
</feature>
<dbReference type="FunFam" id="3.40.50.300:FF:000741">
    <property type="entry name" value="Putative mitochondrial dynamin GTPase"/>
    <property type="match status" value="1"/>
</dbReference>
<dbReference type="GO" id="GO:0097002">
    <property type="term" value="C:mitochondrial inner boundary membrane"/>
    <property type="evidence" value="ECO:0007669"/>
    <property type="project" value="EnsemblFungi"/>
</dbReference>
<dbReference type="GO" id="GO:0046872">
    <property type="term" value="F:metal ion binding"/>
    <property type="evidence" value="ECO:0007669"/>
    <property type="project" value="UniProtKB-KW"/>
</dbReference>
<evidence type="ECO:0000256" key="15">
    <source>
        <dbReference type="ARBA" id="ARBA00023157"/>
    </source>
</evidence>
<evidence type="ECO:0000256" key="11">
    <source>
        <dbReference type="ARBA" id="ARBA00022989"/>
    </source>
</evidence>
<evidence type="ECO:0000256" key="16">
    <source>
        <dbReference type="ARBA" id="ARBA00048040"/>
    </source>
</evidence>
<keyword evidence="4" id="KW-0812">Transmembrane</keyword>
<keyword evidence="5" id="KW-0479">Metal-binding</keyword>
<dbReference type="eggNOG" id="KOG0446">
    <property type="taxonomic scope" value="Eukaryota"/>
</dbReference>
<keyword evidence="6 17" id="KW-0547">Nucleotide-binding</keyword>
<dbReference type="GO" id="GO:0180020">
    <property type="term" value="F:membrane bending activity"/>
    <property type="evidence" value="ECO:0007669"/>
    <property type="project" value="EnsemblFungi"/>
</dbReference>
<dbReference type="GO" id="GO:0005886">
    <property type="term" value="C:plasma membrane"/>
    <property type="evidence" value="ECO:0007669"/>
    <property type="project" value="TreeGrafter"/>
</dbReference>
<reference key="2">
    <citation type="submission" date="2011-08" db="EMBL/GenBank/DDBJ databases">
        <title>Genome sequence of Naumovozyma castellii.</title>
        <authorList>
            <person name="Gordon J.L."/>
            <person name="Armisen D."/>
            <person name="Proux-Wera E."/>
            <person name="OhEigeartaigh S.S."/>
            <person name="Byrne K.P."/>
            <person name="Wolfe K.H."/>
        </authorList>
    </citation>
    <scope>NUCLEOTIDE SEQUENCE</scope>
    <source>
        <strain>Type strain:CBS 4309</strain>
    </source>
</reference>
<keyword evidence="12" id="KW-0496">Mitochondrion</keyword>
<evidence type="ECO:0000259" key="20">
    <source>
        <dbReference type="PROSITE" id="PS51718"/>
    </source>
</evidence>
<dbReference type="GO" id="GO:0097753">
    <property type="term" value="P:membrane bending"/>
    <property type="evidence" value="ECO:0007669"/>
    <property type="project" value="EnsemblFungi"/>
</dbReference>
<sequence>MSVNPTLSSRIPQATTKLLLVRQTMPRSHIRLNIQQHALRSSHFMFPMTASISHPRLHLPPFNNIHFITTRRHISLFPKIITKVVKLPVYVGGGLAAMGSYVAYKIEEANTFTIDKLNQAKDFSNSMKEKFNRMFGSSESAGNNSNNNNGNPDGTVPTATLLASLVDEEDSTTGDEEDDEDDDDQLNAVDTTHDEMLNLTKQMIEIRSILSKVDSTSANLTLPSIVVIGSQSSGKSSVLESIVGKEFLPKGSNMVTRRPIELTLVNTPGVNETTADFPSLRTYNLKDFKEVKRILMELNMAVPTTEAVSEEPIQLTIKSSSIPDLSLVDLPGYIQVEAADQPTELKTKIRQLCDKYLNEPNIILAISAADVDLANSSALRAAKMADPQGLRTIGVITKLDLISPEAARNILNNRKYPLKMGYVGVITKSNNSTLGLSGTSSLGSGVSHLFGKKNQEDGNKSIASKGLSQQQLQTKQFERSYFHENRKVFANCQVSTKRLREKLIKILEISMSNALEPTSTIIQQELDDTSYLFKVEFNDRQLTPKSYLLNNIDVLKLSIKEFQEKFNRNELKSILKADLDQKVLDFLATRYWKDENFLEISNDYMKNDDEILYWHKKLELASSSLTKIGIGRLSTMLVTNSILKELSNILDCTQLRNHDLIKELVTNTAVNVLNTKYYSTADQVENCIKPFKYEIDLEDRDWNIARDHSINLMKEELRQCNARYDVIKNAIGNKKLQDVMKYLERDSSRTETLGMSKLLLERASEALFLDKRSKLLNFRLKMLRTQCQSKNKKDTCPEIFLDAVSEKLASTAVLFLNVELLSDFFYNFPIELDKRLNVLTSEQVEMFAKEDPKISRHIELQKRKELLELALEKIDSILVFKRSYKNVSKKT</sequence>
<dbReference type="PROSITE" id="PS00410">
    <property type="entry name" value="G_DYNAMIN_1"/>
    <property type="match status" value="1"/>
</dbReference>
<dbReference type="GO" id="GO:0000001">
    <property type="term" value="P:mitochondrion inheritance"/>
    <property type="evidence" value="ECO:0007669"/>
    <property type="project" value="EnsemblFungi"/>
</dbReference>
<evidence type="ECO:0000256" key="8">
    <source>
        <dbReference type="ARBA" id="ARBA00022801"/>
    </source>
</evidence>
<dbReference type="PROSITE" id="PS51388">
    <property type="entry name" value="GED"/>
    <property type="match status" value="1"/>
</dbReference>
<dbReference type="PROSITE" id="PS51718">
    <property type="entry name" value="G_DYNAMIN_2"/>
    <property type="match status" value="1"/>
</dbReference>
<keyword evidence="10" id="KW-0809">Transit peptide</keyword>
<dbReference type="RefSeq" id="XP_003674625.1">
    <property type="nucleotide sequence ID" value="XM_003674577.1"/>
</dbReference>
<dbReference type="OrthoDB" id="5061070at2759"/>
<feature type="region of interest" description="Disordered" evidence="18">
    <location>
        <begin position="135"/>
        <end position="158"/>
    </location>
</feature>
<dbReference type="InterPro" id="IPR027417">
    <property type="entry name" value="P-loop_NTPase"/>
</dbReference>
<dbReference type="Proteomes" id="UP000001640">
    <property type="component" value="Chromosome 2"/>
</dbReference>
<dbReference type="EC" id="3.6.5.5" evidence="3"/>
<dbReference type="GO" id="GO:0070300">
    <property type="term" value="F:phosphatidic acid binding"/>
    <property type="evidence" value="ECO:0007669"/>
    <property type="project" value="EnsemblFungi"/>
</dbReference>
<dbReference type="GO" id="GO:1990626">
    <property type="term" value="P:mitochondrial outer membrane fusion"/>
    <property type="evidence" value="ECO:0007669"/>
    <property type="project" value="EnsemblFungi"/>
</dbReference>
<dbReference type="GO" id="GO:0015886">
    <property type="term" value="P:heme transport"/>
    <property type="evidence" value="ECO:0007669"/>
    <property type="project" value="EnsemblFungi"/>
</dbReference>
<dbReference type="Pfam" id="PF00350">
    <property type="entry name" value="Dynamin_N"/>
    <property type="match status" value="1"/>
</dbReference>
<dbReference type="GO" id="GO:0031623">
    <property type="term" value="P:receptor internalization"/>
    <property type="evidence" value="ECO:0007669"/>
    <property type="project" value="TreeGrafter"/>
</dbReference>
<dbReference type="GO" id="GO:0001786">
    <property type="term" value="F:phosphatidylserine binding"/>
    <property type="evidence" value="ECO:0007669"/>
    <property type="project" value="EnsemblFungi"/>
</dbReference>
<dbReference type="InParanoid" id="G0VBC5"/>
<evidence type="ECO:0000256" key="18">
    <source>
        <dbReference type="SAM" id="MobiDB-lite"/>
    </source>
</evidence>
<evidence type="ECO:0000256" key="2">
    <source>
        <dbReference type="ARBA" id="ARBA00004569"/>
    </source>
</evidence>
<accession>G0VBC5</accession>
<evidence type="ECO:0000256" key="10">
    <source>
        <dbReference type="ARBA" id="ARBA00022946"/>
    </source>
</evidence>
<dbReference type="InterPro" id="IPR022812">
    <property type="entry name" value="Dynamin"/>
</dbReference>
<dbReference type="FunCoup" id="G0VBC5">
    <property type="interactions" value="37"/>
</dbReference>
<protein>
    <recommendedName>
        <fullName evidence="3">dynamin GTPase</fullName>
        <ecNumber evidence="3">3.6.5.5</ecNumber>
    </recommendedName>
</protein>
<dbReference type="InterPro" id="IPR030381">
    <property type="entry name" value="G_DYNAMIN_dom"/>
</dbReference>
<feature type="region of interest" description="Disordered" evidence="18">
    <location>
        <begin position="167"/>
        <end position="186"/>
    </location>
</feature>
<dbReference type="Gene3D" id="3.40.50.300">
    <property type="entry name" value="P-loop containing nucleotide triphosphate hydrolases"/>
    <property type="match status" value="1"/>
</dbReference>
<evidence type="ECO:0000256" key="14">
    <source>
        <dbReference type="ARBA" id="ARBA00023136"/>
    </source>
</evidence>
<evidence type="ECO:0000256" key="6">
    <source>
        <dbReference type="ARBA" id="ARBA00022741"/>
    </source>
</evidence>
<dbReference type="PRINTS" id="PR00195">
    <property type="entry name" value="DYNAMIN"/>
</dbReference>
<evidence type="ECO:0000256" key="13">
    <source>
        <dbReference type="ARBA" id="ARBA00023134"/>
    </source>
</evidence>
<dbReference type="GO" id="GO:0140523">
    <property type="term" value="F:GTPase-dependent fusogenic activity"/>
    <property type="evidence" value="ECO:0007669"/>
    <property type="project" value="EnsemblFungi"/>
</dbReference>
<keyword evidence="15" id="KW-1015">Disulfide bond</keyword>
<dbReference type="InterPro" id="IPR056495">
    <property type="entry name" value="LIS_MGM1"/>
</dbReference>
<organism evidence="21 22">
    <name type="scientific">Naumovozyma castellii</name>
    <name type="common">Yeast</name>
    <name type="synonym">Saccharomyces castellii</name>
    <dbReference type="NCBI Taxonomy" id="27288"/>
    <lineage>
        <taxon>Eukaryota</taxon>
        <taxon>Fungi</taxon>
        <taxon>Dikarya</taxon>
        <taxon>Ascomycota</taxon>
        <taxon>Saccharomycotina</taxon>
        <taxon>Saccharomycetes</taxon>
        <taxon>Saccharomycetales</taxon>
        <taxon>Saccharomycetaceae</taxon>
        <taxon>Naumovozyma</taxon>
    </lineage>
</organism>
<feature type="domain" description="GED" evidence="19">
    <location>
        <begin position="790"/>
        <end position="882"/>
    </location>
</feature>
<dbReference type="InterPro" id="IPR045063">
    <property type="entry name" value="Dynamin_N"/>
</dbReference>
<keyword evidence="13 17" id="KW-0342">GTP-binding</keyword>
<keyword evidence="22" id="KW-1185">Reference proteome</keyword>
<dbReference type="AlphaFoldDB" id="G0VBC5"/>
<dbReference type="GO" id="GO:0030061">
    <property type="term" value="C:mitochondrial crista"/>
    <property type="evidence" value="ECO:0007669"/>
    <property type="project" value="EnsemblFungi"/>
</dbReference>
<keyword evidence="11" id="KW-1133">Transmembrane helix</keyword>